<organism evidence="3">
    <name type="scientific">Guillardia theta (strain CCMP2712)</name>
    <name type="common">Cryptophyte</name>
    <dbReference type="NCBI Taxonomy" id="905079"/>
    <lineage>
        <taxon>Eukaryota</taxon>
        <taxon>Cryptophyceae</taxon>
        <taxon>Pyrenomonadales</taxon>
        <taxon>Geminigeraceae</taxon>
        <taxon>Guillardia</taxon>
    </lineage>
</organism>
<reference evidence="5" key="2">
    <citation type="submission" date="2012-11" db="EMBL/GenBank/DDBJ databases">
        <authorList>
            <person name="Kuo A."/>
            <person name="Curtis B.A."/>
            <person name="Tanifuji G."/>
            <person name="Burki F."/>
            <person name="Gruber A."/>
            <person name="Irimia M."/>
            <person name="Maruyama S."/>
            <person name="Arias M.C."/>
            <person name="Ball S.G."/>
            <person name="Gile G.H."/>
            <person name="Hirakawa Y."/>
            <person name="Hopkins J.F."/>
            <person name="Rensing S.A."/>
            <person name="Schmutz J."/>
            <person name="Symeonidi A."/>
            <person name="Elias M."/>
            <person name="Eveleigh R.J."/>
            <person name="Herman E.K."/>
            <person name="Klute M.J."/>
            <person name="Nakayama T."/>
            <person name="Obornik M."/>
            <person name="Reyes-Prieto A."/>
            <person name="Armbrust E.V."/>
            <person name="Aves S.J."/>
            <person name="Beiko R.G."/>
            <person name="Coutinho P."/>
            <person name="Dacks J.B."/>
            <person name="Durnford D.G."/>
            <person name="Fast N.M."/>
            <person name="Green B.R."/>
            <person name="Grisdale C."/>
            <person name="Hempe F."/>
            <person name="Henrissat B."/>
            <person name="Hoppner M.P."/>
            <person name="Ishida K.-I."/>
            <person name="Kim E."/>
            <person name="Koreny L."/>
            <person name="Kroth P.G."/>
            <person name="Liu Y."/>
            <person name="Malik S.-B."/>
            <person name="Maier U.G."/>
            <person name="McRose D."/>
            <person name="Mock T."/>
            <person name="Neilson J.A."/>
            <person name="Onodera N.T."/>
            <person name="Poole A.M."/>
            <person name="Pritham E.J."/>
            <person name="Richards T.A."/>
            <person name="Rocap G."/>
            <person name="Roy S.W."/>
            <person name="Sarai C."/>
            <person name="Schaack S."/>
            <person name="Shirato S."/>
            <person name="Slamovits C.H."/>
            <person name="Spencer D.F."/>
            <person name="Suzuki S."/>
            <person name="Worden A.Z."/>
            <person name="Zauner S."/>
            <person name="Barry K."/>
            <person name="Bell C."/>
            <person name="Bharti A.K."/>
            <person name="Crow J.A."/>
            <person name="Grimwood J."/>
            <person name="Kramer R."/>
            <person name="Lindquist E."/>
            <person name="Lucas S."/>
            <person name="Salamov A."/>
            <person name="McFadden G.I."/>
            <person name="Lane C.E."/>
            <person name="Keeling P.J."/>
            <person name="Gray M.W."/>
            <person name="Grigoriev I.V."/>
            <person name="Archibald J.M."/>
        </authorList>
    </citation>
    <scope>NUCLEOTIDE SEQUENCE</scope>
    <source>
        <strain evidence="5">CCMP2712</strain>
    </source>
</reference>
<keyword evidence="5" id="KW-1185">Reference proteome</keyword>
<evidence type="ECO:0000256" key="2">
    <source>
        <dbReference type="SAM" id="MobiDB-lite"/>
    </source>
</evidence>
<evidence type="ECO:0000313" key="3">
    <source>
        <dbReference type="EMBL" id="EKX39000.1"/>
    </source>
</evidence>
<protein>
    <submittedName>
        <fullName evidence="3 4">Uncharacterized protein</fullName>
    </submittedName>
</protein>
<reference evidence="3 5" key="1">
    <citation type="journal article" date="2012" name="Nature">
        <title>Algal genomes reveal evolutionary mosaicism and the fate of nucleomorphs.</title>
        <authorList>
            <consortium name="DOE Joint Genome Institute"/>
            <person name="Curtis B.A."/>
            <person name="Tanifuji G."/>
            <person name="Burki F."/>
            <person name="Gruber A."/>
            <person name="Irimia M."/>
            <person name="Maruyama S."/>
            <person name="Arias M.C."/>
            <person name="Ball S.G."/>
            <person name="Gile G.H."/>
            <person name="Hirakawa Y."/>
            <person name="Hopkins J.F."/>
            <person name="Kuo A."/>
            <person name="Rensing S.A."/>
            <person name="Schmutz J."/>
            <person name="Symeonidi A."/>
            <person name="Elias M."/>
            <person name="Eveleigh R.J."/>
            <person name="Herman E.K."/>
            <person name="Klute M.J."/>
            <person name="Nakayama T."/>
            <person name="Obornik M."/>
            <person name="Reyes-Prieto A."/>
            <person name="Armbrust E.V."/>
            <person name="Aves S.J."/>
            <person name="Beiko R.G."/>
            <person name="Coutinho P."/>
            <person name="Dacks J.B."/>
            <person name="Durnford D.G."/>
            <person name="Fast N.M."/>
            <person name="Green B.R."/>
            <person name="Grisdale C.J."/>
            <person name="Hempel F."/>
            <person name="Henrissat B."/>
            <person name="Hoppner M.P."/>
            <person name="Ishida K."/>
            <person name="Kim E."/>
            <person name="Koreny L."/>
            <person name="Kroth P.G."/>
            <person name="Liu Y."/>
            <person name="Malik S.B."/>
            <person name="Maier U.G."/>
            <person name="McRose D."/>
            <person name="Mock T."/>
            <person name="Neilson J.A."/>
            <person name="Onodera N.T."/>
            <person name="Poole A.M."/>
            <person name="Pritham E.J."/>
            <person name="Richards T.A."/>
            <person name="Rocap G."/>
            <person name="Roy S.W."/>
            <person name="Sarai C."/>
            <person name="Schaack S."/>
            <person name="Shirato S."/>
            <person name="Slamovits C.H."/>
            <person name="Spencer D.F."/>
            <person name="Suzuki S."/>
            <person name="Worden A.Z."/>
            <person name="Zauner S."/>
            <person name="Barry K."/>
            <person name="Bell C."/>
            <person name="Bharti A.K."/>
            <person name="Crow J.A."/>
            <person name="Grimwood J."/>
            <person name="Kramer R."/>
            <person name="Lindquist E."/>
            <person name="Lucas S."/>
            <person name="Salamov A."/>
            <person name="McFadden G.I."/>
            <person name="Lane C.E."/>
            <person name="Keeling P.J."/>
            <person name="Gray M.W."/>
            <person name="Grigoriev I.V."/>
            <person name="Archibald J.M."/>
        </authorList>
    </citation>
    <scope>NUCLEOTIDE SEQUENCE</scope>
    <source>
        <strain evidence="3 5">CCMP2712</strain>
    </source>
</reference>
<dbReference type="OrthoDB" id="10656308at2759"/>
<gene>
    <name evidence="3" type="ORF">GUITHDRAFT_114881</name>
</gene>
<feature type="compositionally biased region" description="Polar residues" evidence="2">
    <location>
        <begin position="31"/>
        <end position="46"/>
    </location>
</feature>
<proteinExistence type="predicted"/>
<dbReference type="RefSeq" id="XP_005825980.1">
    <property type="nucleotide sequence ID" value="XM_005825923.1"/>
</dbReference>
<evidence type="ECO:0000313" key="4">
    <source>
        <dbReference type="EnsemblProtists" id="EKX39000"/>
    </source>
</evidence>
<dbReference type="EnsemblProtists" id="EKX39000">
    <property type="protein sequence ID" value="EKX39000"/>
    <property type="gene ID" value="GUITHDRAFT_114881"/>
</dbReference>
<keyword evidence="1" id="KW-0175">Coiled coil</keyword>
<feature type="coiled-coil region" evidence="1">
    <location>
        <begin position="55"/>
        <end position="91"/>
    </location>
</feature>
<feature type="compositionally biased region" description="Basic and acidic residues" evidence="2">
    <location>
        <begin position="17"/>
        <end position="27"/>
    </location>
</feature>
<dbReference type="EMBL" id="JH993043">
    <property type="protein sequence ID" value="EKX39000.1"/>
    <property type="molecule type" value="Genomic_DNA"/>
</dbReference>
<evidence type="ECO:0000256" key="1">
    <source>
        <dbReference type="SAM" id="Coils"/>
    </source>
</evidence>
<dbReference type="HOGENOM" id="CLU_1323117_0_0_1"/>
<evidence type="ECO:0000313" key="5">
    <source>
        <dbReference type="Proteomes" id="UP000011087"/>
    </source>
</evidence>
<accession>L1IT34</accession>
<reference evidence="4" key="3">
    <citation type="submission" date="2016-03" db="UniProtKB">
        <authorList>
            <consortium name="EnsemblProtists"/>
        </authorList>
    </citation>
    <scope>IDENTIFICATION</scope>
</reference>
<dbReference type="KEGG" id="gtt:GUITHDRAFT_114881"/>
<feature type="region of interest" description="Disordered" evidence="2">
    <location>
        <begin position="1"/>
        <end position="46"/>
    </location>
</feature>
<dbReference type="Proteomes" id="UP000011087">
    <property type="component" value="Unassembled WGS sequence"/>
</dbReference>
<dbReference type="GeneID" id="17295804"/>
<dbReference type="PaxDb" id="55529-EKX39000"/>
<sequence>MSLGQDNHVEQQCYMRDSSHGREKDVEDQVSAPQSQSSLSRPSWNSTAILQKKMIEQVAREADKKNIEKEVAREMKRISKHERSVKEQQANTLKGNIGISSTGLAGENHFSGLTAIDDHKPSQVLRPKVVRKQVDPKWESNLELCPDISLFKNDTPYKQNKGCALPKVSADVKMTRLPFSCSPVYLDSCLREDFSWKEMFEADTSALR</sequence>
<dbReference type="AlphaFoldDB" id="L1IT34"/>
<name>L1IT34_GUITC</name>